<protein>
    <recommendedName>
        <fullName evidence="3">DRBM domain-containing protein</fullName>
    </recommendedName>
</protein>
<reference evidence="1 2" key="1">
    <citation type="submission" date="2014-04" db="EMBL/GenBank/DDBJ databases">
        <authorList>
            <consortium name="DOE Joint Genome Institute"/>
            <person name="Kuo A."/>
            <person name="Girlanda M."/>
            <person name="Perotto S."/>
            <person name="Kohler A."/>
            <person name="Nagy L.G."/>
            <person name="Floudas D."/>
            <person name="Copeland A."/>
            <person name="Barry K.W."/>
            <person name="Cichocki N."/>
            <person name="Veneault-Fourrey C."/>
            <person name="LaButti K."/>
            <person name="Lindquist E.A."/>
            <person name="Lipzen A."/>
            <person name="Lundell T."/>
            <person name="Morin E."/>
            <person name="Murat C."/>
            <person name="Sun H."/>
            <person name="Tunlid A."/>
            <person name="Henrissat B."/>
            <person name="Grigoriev I.V."/>
            <person name="Hibbett D.S."/>
            <person name="Martin F."/>
            <person name="Nordberg H.P."/>
            <person name="Cantor M.N."/>
            <person name="Hua S.X."/>
        </authorList>
    </citation>
    <scope>NUCLEOTIDE SEQUENCE [LARGE SCALE GENOMIC DNA]</scope>
    <source>
        <strain evidence="1 2">MUT 4182</strain>
    </source>
</reference>
<accession>A0A0C3QL29</accession>
<dbReference type="Proteomes" id="UP000054248">
    <property type="component" value="Unassembled WGS sequence"/>
</dbReference>
<dbReference type="OrthoDB" id="3233884at2759"/>
<dbReference type="AlphaFoldDB" id="A0A0C3QL29"/>
<evidence type="ECO:0008006" key="3">
    <source>
        <dbReference type="Google" id="ProtNLM"/>
    </source>
</evidence>
<dbReference type="SUPFAM" id="SSF54768">
    <property type="entry name" value="dsRNA-binding domain-like"/>
    <property type="match status" value="1"/>
</dbReference>
<organism evidence="1 2">
    <name type="scientific">Tulasnella calospora MUT 4182</name>
    <dbReference type="NCBI Taxonomy" id="1051891"/>
    <lineage>
        <taxon>Eukaryota</taxon>
        <taxon>Fungi</taxon>
        <taxon>Dikarya</taxon>
        <taxon>Basidiomycota</taxon>
        <taxon>Agaricomycotina</taxon>
        <taxon>Agaricomycetes</taxon>
        <taxon>Cantharellales</taxon>
        <taxon>Tulasnellaceae</taxon>
        <taxon>Tulasnella</taxon>
    </lineage>
</organism>
<name>A0A0C3QL29_9AGAM</name>
<evidence type="ECO:0000313" key="1">
    <source>
        <dbReference type="EMBL" id="KIO33330.1"/>
    </source>
</evidence>
<dbReference type="EMBL" id="KN822949">
    <property type="protein sequence ID" value="KIO33330.1"/>
    <property type="molecule type" value="Genomic_DNA"/>
</dbReference>
<sequence>MLAAPAAFIHFSHIPRFVFTSHYSLTMMSYAPAAVSNSTQFRFQMRLHNLQMLGKVFYMESAVSDGPRHHETWTAYVFLLDAPEGVGKVIGQFIGRAKSRQAAREQASGQALAALGQY</sequence>
<proteinExistence type="predicted"/>
<dbReference type="HOGENOM" id="CLU_167754_0_0_1"/>
<evidence type="ECO:0000313" key="2">
    <source>
        <dbReference type="Proteomes" id="UP000054248"/>
    </source>
</evidence>
<reference evidence="2" key="2">
    <citation type="submission" date="2015-01" db="EMBL/GenBank/DDBJ databases">
        <title>Evolutionary Origins and Diversification of the Mycorrhizal Mutualists.</title>
        <authorList>
            <consortium name="DOE Joint Genome Institute"/>
            <consortium name="Mycorrhizal Genomics Consortium"/>
            <person name="Kohler A."/>
            <person name="Kuo A."/>
            <person name="Nagy L.G."/>
            <person name="Floudas D."/>
            <person name="Copeland A."/>
            <person name="Barry K.W."/>
            <person name="Cichocki N."/>
            <person name="Veneault-Fourrey C."/>
            <person name="LaButti K."/>
            <person name="Lindquist E.A."/>
            <person name="Lipzen A."/>
            <person name="Lundell T."/>
            <person name="Morin E."/>
            <person name="Murat C."/>
            <person name="Riley R."/>
            <person name="Ohm R."/>
            <person name="Sun H."/>
            <person name="Tunlid A."/>
            <person name="Henrissat B."/>
            <person name="Grigoriev I.V."/>
            <person name="Hibbett D.S."/>
            <person name="Martin F."/>
        </authorList>
    </citation>
    <scope>NUCLEOTIDE SEQUENCE [LARGE SCALE GENOMIC DNA]</scope>
    <source>
        <strain evidence="2">MUT 4182</strain>
    </source>
</reference>
<gene>
    <name evidence="1" type="ORF">M407DRAFT_17885</name>
</gene>
<keyword evidence="2" id="KW-1185">Reference proteome</keyword>